<dbReference type="EMBL" id="PDSK01000100">
    <property type="protein sequence ID" value="PIE33343.1"/>
    <property type="molecule type" value="Genomic_DNA"/>
</dbReference>
<dbReference type="InterPro" id="IPR035938">
    <property type="entry name" value="Hemerythrin-like_sf"/>
</dbReference>
<gene>
    <name evidence="5" type="ORF">CSA56_12290</name>
</gene>
<keyword evidence="3" id="KW-0408">Iron</keyword>
<evidence type="ECO:0000313" key="6">
    <source>
        <dbReference type="Proteomes" id="UP000230821"/>
    </source>
</evidence>
<dbReference type="GO" id="GO:0046872">
    <property type="term" value="F:metal ion binding"/>
    <property type="evidence" value="ECO:0007669"/>
    <property type="project" value="UniProtKB-KW"/>
</dbReference>
<dbReference type="Proteomes" id="UP000230821">
    <property type="component" value="Unassembled WGS sequence"/>
</dbReference>
<dbReference type="InterPro" id="IPR050669">
    <property type="entry name" value="Hemerythrin"/>
</dbReference>
<dbReference type="PANTHER" id="PTHR37164">
    <property type="entry name" value="BACTERIOHEMERYTHRIN"/>
    <property type="match status" value="1"/>
</dbReference>
<reference evidence="5 6" key="1">
    <citation type="submission" date="2017-10" db="EMBL/GenBank/DDBJ databases">
        <title>Novel microbial diversity and functional potential in the marine mammal oral microbiome.</title>
        <authorList>
            <person name="Dudek N.K."/>
            <person name="Sun C.L."/>
            <person name="Burstein D."/>
            <person name="Kantor R.S."/>
            <person name="Aliaga Goltsman D.S."/>
            <person name="Bik E.M."/>
            <person name="Thomas B.C."/>
            <person name="Banfield J.F."/>
            <person name="Relman D.A."/>
        </authorList>
    </citation>
    <scope>NUCLEOTIDE SEQUENCE [LARGE SCALE GENOMIC DNA]</scope>
    <source>
        <strain evidence="5">DOLJORAL78_47_16</strain>
    </source>
</reference>
<evidence type="ECO:0000256" key="1">
    <source>
        <dbReference type="ARBA" id="ARBA00010587"/>
    </source>
</evidence>
<comment type="caution">
    <text evidence="5">The sequence shown here is derived from an EMBL/GenBank/DDBJ whole genome shotgun (WGS) entry which is preliminary data.</text>
</comment>
<dbReference type="InterPro" id="IPR012827">
    <property type="entry name" value="Hemerythrin_metal-bd"/>
</dbReference>
<dbReference type="SUPFAM" id="SSF47188">
    <property type="entry name" value="Hemerythrin-like"/>
    <property type="match status" value="1"/>
</dbReference>
<evidence type="ECO:0000259" key="4">
    <source>
        <dbReference type="Pfam" id="PF01814"/>
    </source>
</evidence>
<dbReference type="NCBIfam" id="TIGR02481">
    <property type="entry name" value="hemeryth_dom"/>
    <property type="match status" value="1"/>
</dbReference>
<keyword evidence="2" id="KW-0479">Metal-binding</keyword>
<dbReference type="Pfam" id="PF01814">
    <property type="entry name" value="Hemerythrin"/>
    <property type="match status" value="1"/>
</dbReference>
<dbReference type="InterPro" id="IPR012312">
    <property type="entry name" value="Hemerythrin-like"/>
</dbReference>
<proteinExistence type="inferred from homology"/>
<dbReference type="Gene3D" id="1.20.120.50">
    <property type="entry name" value="Hemerythrin-like"/>
    <property type="match status" value="1"/>
</dbReference>
<dbReference type="AlphaFoldDB" id="A0A2G6KCD7"/>
<comment type="similarity">
    <text evidence="1">Belongs to the hemerythrin family.</text>
</comment>
<dbReference type="NCBIfam" id="NF033749">
    <property type="entry name" value="bact_hemeryth"/>
    <property type="match status" value="1"/>
</dbReference>
<accession>A0A2G6KCD7</accession>
<organism evidence="5 6">
    <name type="scientific">candidate division KSB3 bacterium</name>
    <dbReference type="NCBI Taxonomy" id="2044937"/>
    <lineage>
        <taxon>Bacteria</taxon>
        <taxon>candidate division KSB3</taxon>
    </lineage>
</organism>
<dbReference type="PANTHER" id="PTHR37164:SF1">
    <property type="entry name" value="BACTERIOHEMERYTHRIN"/>
    <property type="match status" value="1"/>
</dbReference>
<evidence type="ECO:0000256" key="2">
    <source>
        <dbReference type="ARBA" id="ARBA00022723"/>
    </source>
</evidence>
<feature type="domain" description="Hemerythrin-like" evidence="4">
    <location>
        <begin position="11"/>
        <end position="123"/>
    </location>
</feature>
<evidence type="ECO:0000313" key="5">
    <source>
        <dbReference type="EMBL" id="PIE33343.1"/>
    </source>
</evidence>
<sequence>MGLIWKDEYSTGVQKVDEQHKVLFRNLNKFEEIIQAGKGAQVIEKMLGFLEQYAQKHFAFEEKYMEHYGCPVAKQNKEAHRRFFMMFEKLRKRFEEEGADELLLEQLHLTLETWLLNHILGIDVQLKSSVEPKDD</sequence>
<protein>
    <recommendedName>
        <fullName evidence="4">Hemerythrin-like domain-containing protein</fullName>
    </recommendedName>
</protein>
<evidence type="ECO:0000256" key="3">
    <source>
        <dbReference type="ARBA" id="ARBA00023004"/>
    </source>
</evidence>
<name>A0A2G6KCD7_9BACT</name>
<dbReference type="CDD" id="cd12107">
    <property type="entry name" value="Hemerythrin"/>
    <property type="match status" value="1"/>
</dbReference>